<dbReference type="Proteomes" id="UP000218643">
    <property type="component" value="Unassembled WGS sequence"/>
</dbReference>
<sequence length="437" mass="50093">MGDIIRHIDRTHTPRKLRKKDVRTLICIICRLDKSDMSLEHVLPQSLGGYYHIKTVCVACNSIMGNNIDSPLVNHKLTELYRFAQSIAGKNGAVPNPFAGVFTEKELPNNKARLDVAEDGKLEIYHHPTVDIKEENGQVVSIEISVDGKDTDKIDAMVEKILRRKDIPKDAVLRGERRIEISAGSFGSRWEIDTQRFKIGLLKIAYEYAVDTVPGYFEDEDAIRISQILKNAEYDAVLDYVKIGNGLQQEVCKPYEDFIDFDQKNHYLILVATDEWGLMCLVKLHDLFAVGIILSKKRYLSQGELRIGVNSIEGRSFAKLTGEEMIESCLGPWSSMFAYYFDEVDAEQGKREVGDPSFRYEGQDNEAVPIYRRSGERLFYLKDLLEHAHVHMERRPGVMINVFEFDPRQEFFIRAVGSGKLYRVVGYWRSQSIIRKI</sequence>
<protein>
    <recommendedName>
        <fullName evidence="1">HNH endonuclease 5 domain-containing protein</fullName>
    </recommendedName>
</protein>
<evidence type="ECO:0000313" key="3">
    <source>
        <dbReference type="Proteomes" id="UP000218643"/>
    </source>
</evidence>
<evidence type="ECO:0000259" key="1">
    <source>
        <dbReference type="Pfam" id="PF14279"/>
    </source>
</evidence>
<dbReference type="RefSeq" id="WP_096795563.1">
    <property type="nucleotide sequence ID" value="NZ_NXHE01000007.1"/>
</dbReference>
<organism evidence="2 3">
    <name type="scientific">Pseudomonas fluorescens</name>
    <dbReference type="NCBI Taxonomy" id="294"/>
    <lineage>
        <taxon>Bacteria</taxon>
        <taxon>Pseudomonadati</taxon>
        <taxon>Pseudomonadota</taxon>
        <taxon>Gammaproteobacteria</taxon>
        <taxon>Pseudomonadales</taxon>
        <taxon>Pseudomonadaceae</taxon>
        <taxon>Pseudomonas</taxon>
    </lineage>
</organism>
<dbReference type="EMBL" id="NXHE01000007">
    <property type="protein sequence ID" value="PCM50216.1"/>
    <property type="molecule type" value="Genomic_DNA"/>
</dbReference>
<accession>A0A854X429</accession>
<name>A0A854X429_PSEFL</name>
<dbReference type="AlphaFoldDB" id="A0A854X429"/>
<reference evidence="2 3" key="1">
    <citation type="submission" date="2017-09" db="EMBL/GenBank/DDBJ databases">
        <authorList>
            <person name="Haney C."/>
            <person name="Melnyk R."/>
        </authorList>
    </citation>
    <scope>NUCLEOTIDE SEQUENCE [LARGE SCALE GENOMIC DNA]</scope>
    <source>
        <strain evidence="2 3">CH229</strain>
    </source>
</reference>
<proteinExistence type="predicted"/>
<dbReference type="InterPro" id="IPR029471">
    <property type="entry name" value="HNH_5"/>
</dbReference>
<feature type="domain" description="HNH endonuclease 5" evidence="1">
    <location>
        <begin position="27"/>
        <end position="76"/>
    </location>
</feature>
<dbReference type="Pfam" id="PF14279">
    <property type="entry name" value="HNH_5"/>
    <property type="match status" value="1"/>
</dbReference>
<evidence type="ECO:0000313" key="2">
    <source>
        <dbReference type="EMBL" id="PCM50216.1"/>
    </source>
</evidence>
<comment type="caution">
    <text evidence="2">The sequence shown here is derived from an EMBL/GenBank/DDBJ whole genome shotgun (WGS) entry which is preliminary data.</text>
</comment>
<reference evidence="2 3" key="2">
    <citation type="submission" date="2017-10" db="EMBL/GenBank/DDBJ databases">
        <title>Rhizosphere-associated Pseudomonas modulate jasmonic acid/salicylic acid antagonism to induce systemic resistance to herbivores at the cost of susceptibility to pathogens.</title>
        <authorList>
            <person name="Haney C.H."/>
            <person name="Wiesmann C.L."/>
            <person name="Shapiro L.R."/>
            <person name="O'Sullivan L.R."/>
            <person name="Khorasani S."/>
            <person name="Melnyk R.A."/>
            <person name="Xiao L."/>
            <person name="Bush J."/>
            <person name="Carrillo J."/>
            <person name="Pierce N.E."/>
            <person name="Ausubel F.M."/>
        </authorList>
    </citation>
    <scope>NUCLEOTIDE SEQUENCE [LARGE SCALE GENOMIC DNA]</scope>
    <source>
        <strain evidence="2 3">CH229</strain>
    </source>
</reference>
<gene>
    <name evidence="2" type="ORF">CP335_08430</name>
</gene>